<dbReference type="AlphaFoldDB" id="A0ABD0QF42"/>
<keyword evidence="3" id="KW-1185">Reference proteome</keyword>
<reference evidence="2 3" key="1">
    <citation type="submission" date="2024-05" db="EMBL/GenBank/DDBJ databases">
        <title>Genome sequencing and assembly of Indian major carp, Cirrhinus mrigala (Hamilton, 1822).</title>
        <authorList>
            <person name="Mohindra V."/>
            <person name="Chowdhury L.M."/>
            <person name="Lal K."/>
            <person name="Jena J.K."/>
        </authorList>
    </citation>
    <scope>NUCLEOTIDE SEQUENCE [LARGE SCALE GENOMIC DNA]</scope>
    <source>
        <strain evidence="2">CM1030</strain>
        <tissue evidence="2">Blood</tissue>
    </source>
</reference>
<feature type="non-terminal residue" evidence="2">
    <location>
        <position position="1"/>
    </location>
</feature>
<gene>
    <name evidence="2" type="ORF">M9458_020507</name>
</gene>
<comment type="caution">
    <text evidence="2">The sequence shown here is derived from an EMBL/GenBank/DDBJ whole genome shotgun (WGS) entry which is preliminary data.</text>
</comment>
<feature type="non-terminal residue" evidence="2">
    <location>
        <position position="56"/>
    </location>
</feature>
<accession>A0ABD0QF42</accession>
<sequence>GYLCLLGELSLLLSSFLLDSLYLSECLFSLSALSKPFLYESLESFSLRLLSRDFDL</sequence>
<name>A0ABD0QF42_CIRMR</name>
<feature type="chain" id="PRO_5044787650" evidence="1">
    <location>
        <begin position="21"/>
        <end position="56"/>
    </location>
</feature>
<dbReference type="Proteomes" id="UP001529510">
    <property type="component" value="Unassembled WGS sequence"/>
</dbReference>
<evidence type="ECO:0000313" key="2">
    <source>
        <dbReference type="EMBL" id="KAL0184811.1"/>
    </source>
</evidence>
<organism evidence="2 3">
    <name type="scientific">Cirrhinus mrigala</name>
    <name type="common">Mrigala</name>
    <dbReference type="NCBI Taxonomy" id="683832"/>
    <lineage>
        <taxon>Eukaryota</taxon>
        <taxon>Metazoa</taxon>
        <taxon>Chordata</taxon>
        <taxon>Craniata</taxon>
        <taxon>Vertebrata</taxon>
        <taxon>Euteleostomi</taxon>
        <taxon>Actinopterygii</taxon>
        <taxon>Neopterygii</taxon>
        <taxon>Teleostei</taxon>
        <taxon>Ostariophysi</taxon>
        <taxon>Cypriniformes</taxon>
        <taxon>Cyprinidae</taxon>
        <taxon>Labeoninae</taxon>
        <taxon>Labeonini</taxon>
        <taxon>Cirrhinus</taxon>
    </lineage>
</organism>
<protein>
    <submittedName>
        <fullName evidence="2">Uncharacterized protein</fullName>
    </submittedName>
</protein>
<evidence type="ECO:0000313" key="3">
    <source>
        <dbReference type="Proteomes" id="UP001529510"/>
    </source>
</evidence>
<proteinExistence type="predicted"/>
<evidence type="ECO:0000256" key="1">
    <source>
        <dbReference type="SAM" id="SignalP"/>
    </source>
</evidence>
<dbReference type="EMBL" id="JAMKFB020000009">
    <property type="protein sequence ID" value="KAL0184811.1"/>
    <property type="molecule type" value="Genomic_DNA"/>
</dbReference>
<keyword evidence="1" id="KW-0732">Signal</keyword>
<feature type="signal peptide" evidence="1">
    <location>
        <begin position="1"/>
        <end position="20"/>
    </location>
</feature>